<dbReference type="EMBL" id="ML991790">
    <property type="protein sequence ID" value="KAF2235565.1"/>
    <property type="molecule type" value="Genomic_DNA"/>
</dbReference>
<name>A0A6A6HBU0_VIRVR</name>
<protein>
    <submittedName>
        <fullName evidence="1">Uncharacterized protein</fullName>
    </submittedName>
</protein>
<organism evidence="1 2">
    <name type="scientific">Viridothelium virens</name>
    <name type="common">Speckled blister lichen</name>
    <name type="synonym">Trypethelium virens</name>
    <dbReference type="NCBI Taxonomy" id="1048519"/>
    <lineage>
        <taxon>Eukaryota</taxon>
        <taxon>Fungi</taxon>
        <taxon>Dikarya</taxon>
        <taxon>Ascomycota</taxon>
        <taxon>Pezizomycotina</taxon>
        <taxon>Dothideomycetes</taxon>
        <taxon>Dothideomycetes incertae sedis</taxon>
        <taxon>Trypetheliales</taxon>
        <taxon>Trypetheliaceae</taxon>
        <taxon>Viridothelium</taxon>
    </lineage>
</organism>
<keyword evidence="2" id="KW-1185">Reference proteome</keyword>
<gene>
    <name evidence="1" type="ORF">EV356DRAFT_111859</name>
</gene>
<dbReference type="Proteomes" id="UP000800092">
    <property type="component" value="Unassembled WGS sequence"/>
</dbReference>
<dbReference type="AlphaFoldDB" id="A0A6A6HBU0"/>
<accession>A0A6A6HBU0</accession>
<reference evidence="1" key="1">
    <citation type="journal article" date="2020" name="Stud. Mycol.">
        <title>101 Dothideomycetes genomes: a test case for predicting lifestyles and emergence of pathogens.</title>
        <authorList>
            <person name="Haridas S."/>
            <person name="Albert R."/>
            <person name="Binder M."/>
            <person name="Bloem J."/>
            <person name="Labutti K."/>
            <person name="Salamov A."/>
            <person name="Andreopoulos B."/>
            <person name="Baker S."/>
            <person name="Barry K."/>
            <person name="Bills G."/>
            <person name="Bluhm B."/>
            <person name="Cannon C."/>
            <person name="Castanera R."/>
            <person name="Culley D."/>
            <person name="Daum C."/>
            <person name="Ezra D."/>
            <person name="Gonzalez J."/>
            <person name="Henrissat B."/>
            <person name="Kuo A."/>
            <person name="Liang C."/>
            <person name="Lipzen A."/>
            <person name="Lutzoni F."/>
            <person name="Magnuson J."/>
            <person name="Mondo S."/>
            <person name="Nolan M."/>
            <person name="Ohm R."/>
            <person name="Pangilinan J."/>
            <person name="Park H.-J."/>
            <person name="Ramirez L."/>
            <person name="Alfaro M."/>
            <person name="Sun H."/>
            <person name="Tritt A."/>
            <person name="Yoshinaga Y."/>
            <person name="Zwiers L.-H."/>
            <person name="Turgeon B."/>
            <person name="Goodwin S."/>
            <person name="Spatafora J."/>
            <person name="Crous P."/>
            <person name="Grigoriev I."/>
        </authorList>
    </citation>
    <scope>NUCLEOTIDE SEQUENCE</scope>
    <source>
        <strain evidence="1">Tuck. ex Michener</strain>
    </source>
</reference>
<evidence type="ECO:0000313" key="1">
    <source>
        <dbReference type="EMBL" id="KAF2235565.1"/>
    </source>
</evidence>
<evidence type="ECO:0000313" key="2">
    <source>
        <dbReference type="Proteomes" id="UP000800092"/>
    </source>
</evidence>
<sequence length="166" mass="18429">MRGLAGTTDGILFAPANQAKKFNFASPALLPRYSSDIFRRFLGSDSELALIPRGFLARYILSDFSSLHSCRGFDRPESGNLGTPRVHAATDLTDNILNYAIRPRLGVHGMTTRLRGSKAVCFPIRFRFRLRRAVPRMGAKFHRVGKQLPAVDCLPSSHDLLGDSKQ</sequence>
<proteinExistence type="predicted"/>